<accession>A0A5C1YLM5</accession>
<dbReference type="SUPFAM" id="SSF53474">
    <property type="entry name" value="alpha/beta-Hydrolases"/>
    <property type="match status" value="1"/>
</dbReference>
<dbReference type="OrthoDB" id="9799612at2"/>
<gene>
    <name evidence="3" type="ORF">FLP30_02770</name>
</gene>
<dbReference type="KEGG" id="acek:FLP30_02770"/>
<keyword evidence="4" id="KW-1185">Reference proteome</keyword>
<dbReference type="InterPro" id="IPR050266">
    <property type="entry name" value="AB_hydrolase_sf"/>
</dbReference>
<proteinExistence type="predicted"/>
<name>A0A5C1YLM5_9PROT</name>
<dbReference type="GO" id="GO:0016020">
    <property type="term" value="C:membrane"/>
    <property type="evidence" value="ECO:0007669"/>
    <property type="project" value="TreeGrafter"/>
</dbReference>
<evidence type="ECO:0000313" key="4">
    <source>
        <dbReference type="Proteomes" id="UP000324536"/>
    </source>
</evidence>
<organism evidence="3 4">
    <name type="scientific">Acetobacter vaccinii</name>
    <dbReference type="NCBI Taxonomy" id="2592655"/>
    <lineage>
        <taxon>Bacteria</taxon>
        <taxon>Pseudomonadati</taxon>
        <taxon>Pseudomonadota</taxon>
        <taxon>Alphaproteobacteria</taxon>
        <taxon>Acetobacterales</taxon>
        <taxon>Acetobacteraceae</taxon>
        <taxon>Acetobacter</taxon>
    </lineage>
</organism>
<evidence type="ECO:0000256" key="1">
    <source>
        <dbReference type="ARBA" id="ARBA00022801"/>
    </source>
</evidence>
<dbReference type="GO" id="GO:0016787">
    <property type="term" value="F:hydrolase activity"/>
    <property type="evidence" value="ECO:0007669"/>
    <property type="project" value="UniProtKB-KW"/>
</dbReference>
<evidence type="ECO:0000259" key="2">
    <source>
        <dbReference type="Pfam" id="PF00561"/>
    </source>
</evidence>
<sequence>MTSQRQDYELATAPGRSVHVTTRQAQSDTTLFFIHGGGGNKEQWREQIRHFSNQPFNSVAWDAFGHGRSPTSRREEDFHASAFIHDLATVFARHKTQKNIVIAHSFGCRLFLAWLLQEWSRHQTLPVDGAVLLGPAPHETRRKGLFGNWMDNLPLPAMELLRPMLGKRFEKLAWHESADPALLRHERLATRGNSLFMMRAMLENAPVFPASALRALPDFPLALLGGQHDGLVPATTLEAIQAARAGSTSTILADCAHQIMLEKPEDTNAAIERIIQQATARA</sequence>
<dbReference type="Proteomes" id="UP000324536">
    <property type="component" value="Chromosome"/>
</dbReference>
<dbReference type="AlphaFoldDB" id="A0A5C1YLM5"/>
<dbReference type="PANTHER" id="PTHR43798:SF31">
    <property type="entry name" value="AB HYDROLASE SUPERFAMILY PROTEIN YCLE"/>
    <property type="match status" value="1"/>
</dbReference>
<evidence type="ECO:0000313" key="3">
    <source>
        <dbReference type="EMBL" id="QEO16811.1"/>
    </source>
</evidence>
<protein>
    <submittedName>
        <fullName evidence="3">Alpha/beta hydrolase</fullName>
    </submittedName>
</protein>
<feature type="domain" description="AB hydrolase-1" evidence="2">
    <location>
        <begin position="30"/>
        <end position="264"/>
    </location>
</feature>
<keyword evidence="1 3" id="KW-0378">Hydrolase</keyword>
<reference evidence="3 4" key="1">
    <citation type="submission" date="2019-09" db="EMBL/GenBank/DDBJ databases">
        <title>Genome sequencing of strain KACC 21233.</title>
        <authorList>
            <person name="Heo J."/>
            <person name="Kim S.-J."/>
            <person name="Kim J.-S."/>
            <person name="Hong S.-B."/>
            <person name="Kwon S.-W."/>
        </authorList>
    </citation>
    <scope>NUCLEOTIDE SEQUENCE [LARGE SCALE GENOMIC DNA]</scope>
    <source>
        <strain evidence="3 4">KACC 21233</strain>
    </source>
</reference>
<dbReference type="InterPro" id="IPR029058">
    <property type="entry name" value="AB_hydrolase_fold"/>
</dbReference>
<dbReference type="Gene3D" id="3.40.50.1820">
    <property type="entry name" value="alpha/beta hydrolase"/>
    <property type="match status" value="1"/>
</dbReference>
<dbReference type="InterPro" id="IPR000073">
    <property type="entry name" value="AB_hydrolase_1"/>
</dbReference>
<dbReference type="PANTHER" id="PTHR43798">
    <property type="entry name" value="MONOACYLGLYCEROL LIPASE"/>
    <property type="match status" value="1"/>
</dbReference>
<dbReference type="EMBL" id="CP043506">
    <property type="protein sequence ID" value="QEO16811.1"/>
    <property type="molecule type" value="Genomic_DNA"/>
</dbReference>
<dbReference type="Pfam" id="PF00561">
    <property type="entry name" value="Abhydrolase_1"/>
    <property type="match status" value="1"/>
</dbReference>
<dbReference type="RefSeq" id="WP_149278491.1">
    <property type="nucleotide sequence ID" value="NZ_CP043506.1"/>
</dbReference>